<dbReference type="AlphaFoldDB" id="W2SE60"/>
<proteinExistence type="predicted"/>
<dbReference type="SMART" id="SM00175">
    <property type="entry name" value="RAB"/>
    <property type="match status" value="1"/>
</dbReference>
<organism evidence="3 4">
    <name type="scientific">Cyphellophora europaea (strain CBS 101466)</name>
    <name type="common">Phialophora europaea</name>
    <dbReference type="NCBI Taxonomy" id="1220924"/>
    <lineage>
        <taxon>Eukaryota</taxon>
        <taxon>Fungi</taxon>
        <taxon>Dikarya</taxon>
        <taxon>Ascomycota</taxon>
        <taxon>Pezizomycotina</taxon>
        <taxon>Eurotiomycetes</taxon>
        <taxon>Chaetothyriomycetidae</taxon>
        <taxon>Chaetothyriales</taxon>
        <taxon>Cyphellophoraceae</taxon>
        <taxon>Cyphellophora</taxon>
    </lineage>
</organism>
<dbReference type="EMBL" id="KB822711">
    <property type="protein sequence ID" value="ETN46972.1"/>
    <property type="molecule type" value="Genomic_DNA"/>
</dbReference>
<dbReference type="PROSITE" id="PS51421">
    <property type="entry name" value="RAS"/>
    <property type="match status" value="1"/>
</dbReference>
<dbReference type="GeneID" id="19968501"/>
<dbReference type="STRING" id="1220924.W2SE60"/>
<dbReference type="InterPro" id="IPR001806">
    <property type="entry name" value="Small_GTPase"/>
</dbReference>
<sequence length="289" mass="31816">MAATPQPLPVPSLEAKIVVLGSQGVGKTSLVERFLTNAPLQSVPSTVGASFVTKRLIDEDGTMLKLQIWDTAGQERFRSISRLYYRGAQAALLCYDITDELSFEEMKSWLREIKAQADDDLIVHIVGCKADLVEDDPSRRRIPLERAVAFAAEELAGVTLSSTPNHSNSKRSSGQWLLDEGWSNCQEVNAVDGEGIEPLFRHLARKLVEQKRKRDVQLTQDSQTPAIGSDSGSVDYFNGPHATGSFRLGHGDRDKRRSWLGLPSGMEGAITPAFMTTNADEARKRGRCC</sequence>
<dbReference type="SMART" id="SM00174">
    <property type="entry name" value="RHO"/>
    <property type="match status" value="1"/>
</dbReference>
<dbReference type="PROSITE" id="PS51419">
    <property type="entry name" value="RAB"/>
    <property type="match status" value="1"/>
</dbReference>
<keyword evidence="1" id="KW-0547">Nucleotide-binding</keyword>
<dbReference type="VEuPathDB" id="FungiDB:HMPREF1541_01162"/>
<evidence type="ECO:0000256" key="2">
    <source>
        <dbReference type="SAM" id="MobiDB-lite"/>
    </source>
</evidence>
<dbReference type="eggNOG" id="KOG0084">
    <property type="taxonomic scope" value="Eukaryota"/>
</dbReference>
<evidence type="ECO:0000313" key="4">
    <source>
        <dbReference type="Proteomes" id="UP000030752"/>
    </source>
</evidence>
<dbReference type="PANTHER" id="PTHR47978">
    <property type="match status" value="1"/>
</dbReference>
<dbReference type="GO" id="GO:0005525">
    <property type="term" value="F:GTP binding"/>
    <property type="evidence" value="ECO:0007669"/>
    <property type="project" value="InterPro"/>
</dbReference>
<dbReference type="HOGENOM" id="CLU_041217_8_0_1"/>
<dbReference type="SMART" id="SM00176">
    <property type="entry name" value="RAN"/>
    <property type="match status" value="1"/>
</dbReference>
<keyword evidence="4" id="KW-1185">Reference proteome</keyword>
<dbReference type="InterPro" id="IPR005225">
    <property type="entry name" value="Small_GTP-bd"/>
</dbReference>
<dbReference type="Pfam" id="PF00071">
    <property type="entry name" value="Ras"/>
    <property type="match status" value="1"/>
</dbReference>
<evidence type="ECO:0000313" key="3">
    <source>
        <dbReference type="EMBL" id="ETN46972.1"/>
    </source>
</evidence>
<dbReference type="FunFam" id="3.40.50.300:FF:001447">
    <property type="entry name" value="Ras-related protein Rab-1B"/>
    <property type="match status" value="1"/>
</dbReference>
<feature type="compositionally biased region" description="Polar residues" evidence="2">
    <location>
        <begin position="217"/>
        <end position="232"/>
    </location>
</feature>
<dbReference type="InterPro" id="IPR027417">
    <property type="entry name" value="P-loop_NTPase"/>
</dbReference>
<dbReference type="PRINTS" id="PR00449">
    <property type="entry name" value="RASTRNSFRMNG"/>
</dbReference>
<gene>
    <name evidence="3" type="ORF">HMPREF1541_01162</name>
</gene>
<dbReference type="GO" id="GO:0003924">
    <property type="term" value="F:GTPase activity"/>
    <property type="evidence" value="ECO:0007669"/>
    <property type="project" value="InterPro"/>
</dbReference>
<dbReference type="OrthoDB" id="25896at2759"/>
<dbReference type="RefSeq" id="XP_008711684.1">
    <property type="nucleotide sequence ID" value="XM_008713462.1"/>
</dbReference>
<dbReference type="Proteomes" id="UP000030752">
    <property type="component" value="Unassembled WGS sequence"/>
</dbReference>
<reference evidence="3 4" key="1">
    <citation type="submission" date="2013-03" db="EMBL/GenBank/DDBJ databases">
        <title>The Genome Sequence of Phialophora europaea CBS 101466.</title>
        <authorList>
            <consortium name="The Broad Institute Genomics Platform"/>
            <person name="Cuomo C."/>
            <person name="de Hoog S."/>
            <person name="Gorbushina A."/>
            <person name="Walker B."/>
            <person name="Young S.K."/>
            <person name="Zeng Q."/>
            <person name="Gargeya S."/>
            <person name="Fitzgerald M."/>
            <person name="Haas B."/>
            <person name="Abouelleil A."/>
            <person name="Allen A.W."/>
            <person name="Alvarado L."/>
            <person name="Arachchi H.M."/>
            <person name="Berlin A.M."/>
            <person name="Chapman S.B."/>
            <person name="Gainer-Dewar J."/>
            <person name="Goldberg J."/>
            <person name="Griggs A."/>
            <person name="Gujja S."/>
            <person name="Hansen M."/>
            <person name="Howarth C."/>
            <person name="Imamovic A."/>
            <person name="Ireland A."/>
            <person name="Larimer J."/>
            <person name="McCowan C."/>
            <person name="Murphy C."/>
            <person name="Pearson M."/>
            <person name="Poon T.W."/>
            <person name="Priest M."/>
            <person name="Roberts A."/>
            <person name="Saif S."/>
            <person name="Shea T."/>
            <person name="Sisk P."/>
            <person name="Sykes S."/>
            <person name="Wortman J."/>
            <person name="Nusbaum C."/>
            <person name="Birren B."/>
        </authorList>
    </citation>
    <scope>NUCLEOTIDE SEQUENCE [LARGE SCALE GENOMIC DNA]</scope>
    <source>
        <strain evidence="3 4">CBS 101466</strain>
    </source>
</reference>
<accession>W2SE60</accession>
<dbReference type="CDD" id="cd00154">
    <property type="entry name" value="Rab"/>
    <property type="match status" value="1"/>
</dbReference>
<dbReference type="InParanoid" id="W2SE60"/>
<protein>
    <recommendedName>
        <fullName evidence="5">GTP-binding protein ypt3</fullName>
    </recommendedName>
</protein>
<name>W2SE60_CYPE1</name>
<dbReference type="Gene3D" id="3.40.50.300">
    <property type="entry name" value="P-loop containing nucleotide triphosphate hydrolases"/>
    <property type="match status" value="1"/>
</dbReference>
<dbReference type="SMART" id="SM00173">
    <property type="entry name" value="RAS"/>
    <property type="match status" value="1"/>
</dbReference>
<dbReference type="SUPFAM" id="SSF52540">
    <property type="entry name" value="P-loop containing nucleoside triphosphate hydrolases"/>
    <property type="match status" value="1"/>
</dbReference>
<feature type="region of interest" description="Disordered" evidence="2">
    <location>
        <begin position="214"/>
        <end position="234"/>
    </location>
</feature>
<evidence type="ECO:0000256" key="1">
    <source>
        <dbReference type="ARBA" id="ARBA00022741"/>
    </source>
</evidence>
<dbReference type="NCBIfam" id="TIGR00231">
    <property type="entry name" value="small_GTP"/>
    <property type="match status" value="1"/>
</dbReference>
<evidence type="ECO:0008006" key="5">
    <source>
        <dbReference type="Google" id="ProtNLM"/>
    </source>
</evidence>